<keyword evidence="3 5" id="KW-0288">FMN</keyword>
<evidence type="ECO:0000259" key="7">
    <source>
        <dbReference type="Pfam" id="PF10590"/>
    </source>
</evidence>
<comment type="caution">
    <text evidence="8">The sequence shown here is derived from an EMBL/GenBank/DDBJ whole genome shotgun (WGS) entry which is preliminary data.</text>
</comment>
<organism evidence="8 9">
    <name type="scientific">Salinisphaera orenii MK-B5</name>
    <dbReference type="NCBI Taxonomy" id="856730"/>
    <lineage>
        <taxon>Bacteria</taxon>
        <taxon>Pseudomonadati</taxon>
        <taxon>Pseudomonadota</taxon>
        <taxon>Gammaproteobacteria</taxon>
        <taxon>Salinisphaerales</taxon>
        <taxon>Salinisphaeraceae</taxon>
        <taxon>Salinisphaera</taxon>
    </lineage>
</organism>
<feature type="binding site" evidence="5">
    <location>
        <position position="169"/>
    </location>
    <ligand>
        <name>FMN</name>
        <dbReference type="ChEBI" id="CHEBI:58210"/>
    </ligand>
</feature>
<dbReference type="SUPFAM" id="SSF50475">
    <property type="entry name" value="FMN-binding split barrel"/>
    <property type="match status" value="1"/>
</dbReference>
<protein>
    <submittedName>
        <fullName evidence="8">Pyridoxamine 5'-phosphate oxidase</fullName>
    </submittedName>
</protein>
<evidence type="ECO:0000313" key="8">
    <source>
        <dbReference type="EMBL" id="ROO27266.1"/>
    </source>
</evidence>
<evidence type="ECO:0000256" key="2">
    <source>
        <dbReference type="ARBA" id="ARBA00022630"/>
    </source>
</evidence>
<dbReference type="AlphaFoldDB" id="A0A423PNR7"/>
<dbReference type="NCBIfam" id="NF004231">
    <property type="entry name" value="PRK05679.1"/>
    <property type="match status" value="1"/>
</dbReference>
<evidence type="ECO:0000259" key="6">
    <source>
        <dbReference type="Pfam" id="PF01243"/>
    </source>
</evidence>
<dbReference type="PANTHER" id="PTHR10851:SF0">
    <property type="entry name" value="PYRIDOXINE-5'-PHOSPHATE OXIDASE"/>
    <property type="match status" value="1"/>
</dbReference>
<dbReference type="GO" id="GO:0008615">
    <property type="term" value="P:pyridoxine biosynthetic process"/>
    <property type="evidence" value="ECO:0007669"/>
    <property type="project" value="InterPro"/>
</dbReference>
<feature type="domain" description="Pyridoxamine 5'-phosphate oxidase N-terminal" evidence="6">
    <location>
        <begin position="26"/>
        <end position="137"/>
    </location>
</feature>
<keyword evidence="4" id="KW-0560">Oxidoreductase</keyword>
<dbReference type="InterPro" id="IPR012349">
    <property type="entry name" value="Split_barrel_FMN-bd"/>
</dbReference>
<name>A0A423PNR7_9GAMM</name>
<dbReference type="GO" id="GO:0010181">
    <property type="term" value="F:FMN binding"/>
    <property type="evidence" value="ECO:0007669"/>
    <property type="project" value="InterPro"/>
</dbReference>
<evidence type="ECO:0000256" key="4">
    <source>
        <dbReference type="ARBA" id="ARBA00023002"/>
    </source>
</evidence>
<gene>
    <name evidence="8" type="ORF">SAOR_08875</name>
</gene>
<evidence type="ECO:0000256" key="1">
    <source>
        <dbReference type="ARBA" id="ARBA00007301"/>
    </source>
</evidence>
<feature type="binding site" evidence="5">
    <location>
        <position position="67"/>
    </location>
    <ligand>
        <name>FMN</name>
        <dbReference type="ChEBI" id="CHEBI:58210"/>
    </ligand>
</feature>
<dbReference type="InterPro" id="IPR000659">
    <property type="entry name" value="Pyridox_Oxase"/>
</dbReference>
<dbReference type="InterPro" id="IPR019576">
    <property type="entry name" value="Pyridoxamine_oxidase_dimer_C"/>
</dbReference>
<dbReference type="Pfam" id="PF10590">
    <property type="entry name" value="PNP_phzG_C"/>
    <property type="match status" value="1"/>
</dbReference>
<comment type="cofactor">
    <cofactor evidence="5">
        <name>FMN</name>
        <dbReference type="ChEBI" id="CHEBI:58210"/>
    </cofactor>
    <text evidence="5">Binds 1 FMN per subunit.</text>
</comment>
<dbReference type="InterPro" id="IPR011576">
    <property type="entry name" value="Pyridox_Oxase_N"/>
</dbReference>
<dbReference type="PIRSF" id="PIRSF000190">
    <property type="entry name" value="Pyd_amn-ph_oxd"/>
    <property type="match status" value="1"/>
</dbReference>
<sequence>MNAADMSDPVGRVIEWIAAARERGERDAQAATLATVDPASARPSVRTVYVQTDADTLVFFVNANTGKGQHLRWHPHAALCFFWRELQQQINIEGVAEVLDNADADRLWAQRQRDSQLSARSSAQEAIFGDIEAFRQRREREHDAYSFEQVPRPEHWIGYRLLPTRIEFWAAGWHRLRPRELFERDPDGGWQEADQEP</sequence>
<dbReference type="Pfam" id="PF01243">
    <property type="entry name" value="PNPOx_N"/>
    <property type="match status" value="1"/>
</dbReference>
<dbReference type="EMBL" id="AYKH01000014">
    <property type="protein sequence ID" value="ROO27266.1"/>
    <property type="molecule type" value="Genomic_DNA"/>
</dbReference>
<feature type="domain" description="Pyridoxine 5'-phosphate oxidase dimerisation C-terminal" evidence="7">
    <location>
        <begin position="156"/>
        <end position="191"/>
    </location>
</feature>
<comment type="similarity">
    <text evidence="1">Belongs to the pyridoxamine 5'-phosphate oxidase family.</text>
</comment>
<feature type="binding site" evidence="5">
    <location>
        <position position="179"/>
    </location>
    <ligand>
        <name>FMN</name>
        <dbReference type="ChEBI" id="CHEBI:58210"/>
    </ligand>
</feature>
<dbReference type="PANTHER" id="PTHR10851">
    <property type="entry name" value="PYRIDOXINE-5-PHOSPHATE OXIDASE"/>
    <property type="match status" value="1"/>
</dbReference>
<evidence type="ECO:0000256" key="5">
    <source>
        <dbReference type="PIRSR" id="PIRSR000190-2"/>
    </source>
</evidence>
<evidence type="ECO:0000256" key="3">
    <source>
        <dbReference type="ARBA" id="ARBA00022643"/>
    </source>
</evidence>
<dbReference type="Gene3D" id="2.30.110.10">
    <property type="entry name" value="Electron Transport, Fmn-binding Protein, Chain A"/>
    <property type="match status" value="1"/>
</dbReference>
<accession>A0A423PNR7</accession>
<evidence type="ECO:0000313" key="9">
    <source>
        <dbReference type="Proteomes" id="UP000283993"/>
    </source>
</evidence>
<keyword evidence="2" id="KW-0285">Flavoprotein</keyword>
<proteinExistence type="inferred from homology"/>
<keyword evidence="9" id="KW-1185">Reference proteome</keyword>
<feature type="binding site" evidence="5">
    <location>
        <position position="89"/>
    </location>
    <ligand>
        <name>FMN</name>
        <dbReference type="ChEBI" id="CHEBI:58210"/>
    </ligand>
</feature>
<dbReference type="GO" id="GO:0004733">
    <property type="term" value="F:pyridoxamine phosphate oxidase activity"/>
    <property type="evidence" value="ECO:0007669"/>
    <property type="project" value="InterPro"/>
</dbReference>
<dbReference type="Proteomes" id="UP000283993">
    <property type="component" value="Unassembled WGS sequence"/>
</dbReference>
<reference evidence="8 9" key="1">
    <citation type="submission" date="2013-10" db="EMBL/GenBank/DDBJ databases">
        <title>Salinisphaera orenii MK-B5 Genome Sequencing.</title>
        <authorList>
            <person name="Lai Q."/>
            <person name="Li C."/>
            <person name="Shao Z."/>
        </authorList>
    </citation>
    <scope>NUCLEOTIDE SEQUENCE [LARGE SCALE GENOMIC DNA]</scope>
    <source>
        <strain evidence="8 9">MK-B5</strain>
    </source>
</reference>
<dbReference type="RefSeq" id="WP_123631114.1">
    <property type="nucleotide sequence ID" value="NZ_AYKH01000014.1"/>
</dbReference>